<reference evidence="1" key="2">
    <citation type="submission" date="2023-07" db="EMBL/GenBank/DDBJ databases">
        <authorList>
            <person name="Aydin F."/>
            <person name="Tarhane S."/>
            <person name="Saticioglu I.B."/>
            <person name="Karakaya E."/>
            <person name="Abay S."/>
            <person name="Guran O."/>
            <person name="Bozkurt E."/>
            <person name="Uzum N."/>
            <person name="Olgun K."/>
            <person name="Jablonski D."/>
        </authorList>
    </citation>
    <scope>NUCLEOTIDE SEQUENCE</scope>
    <source>
        <strain evidence="1">Faydin-H75</strain>
    </source>
</reference>
<dbReference type="Proteomes" id="UP001240777">
    <property type="component" value="Unassembled WGS sequence"/>
</dbReference>
<dbReference type="Proteomes" id="UP001177258">
    <property type="component" value="Unassembled WGS sequence"/>
</dbReference>
<gene>
    <name evidence="1" type="ORF">Q5I04_08265</name>
    <name evidence="2" type="ORF">Q5I06_08220</name>
</gene>
<keyword evidence="4" id="KW-1185">Reference proteome</keyword>
<organism evidence="2 3">
    <name type="scientific">Helicobacter cappadocius</name>
    <dbReference type="NCBI Taxonomy" id="3063998"/>
    <lineage>
        <taxon>Bacteria</taxon>
        <taxon>Pseudomonadati</taxon>
        <taxon>Campylobacterota</taxon>
        <taxon>Epsilonproteobacteria</taxon>
        <taxon>Campylobacterales</taxon>
        <taxon>Helicobacteraceae</taxon>
        <taxon>Helicobacter</taxon>
    </lineage>
</organism>
<evidence type="ECO:0000313" key="2">
    <source>
        <dbReference type="EMBL" id="MDP2539757.1"/>
    </source>
</evidence>
<comment type="caution">
    <text evidence="2">The sequence shown here is derived from an EMBL/GenBank/DDBJ whole genome shotgun (WGS) entry which is preliminary data.</text>
</comment>
<dbReference type="EMBL" id="JAUYZK010000015">
    <property type="protein sequence ID" value="MDP2539757.1"/>
    <property type="molecule type" value="Genomic_DNA"/>
</dbReference>
<sequence length="41" mass="4578">MQTQMTIGIQANLDALNKSIKAINKSMKIDLLIIYKIQSKG</sequence>
<reference evidence="1 3" key="3">
    <citation type="journal article" date="2024" name="Syst. Appl. Microbiol.">
        <title>Helicobacter cappadocius sp. nov., from lizards: The first psychrotrophic Helicobacter species.</title>
        <authorList>
            <person name="Aydin F."/>
            <person name="Tarhane S."/>
            <person name="Karakaya E."/>
            <person name="Abay S."/>
            <person name="Kayman T."/>
            <person name="Guran O."/>
            <person name="Bozkurt E."/>
            <person name="Uzum N."/>
            <person name="Avci A."/>
            <person name="Olgun K."/>
            <person name="Jablonski D."/>
            <person name="Guran C."/>
            <person name="Burcin Saticioglu I."/>
        </authorList>
    </citation>
    <scope>NUCLEOTIDE SEQUENCE [LARGE SCALE GENOMIC DNA]</scope>
    <source>
        <strain evidence="1">Faydin-H75</strain>
        <strain evidence="3">faydin-H76</strain>
    </source>
</reference>
<evidence type="ECO:0000313" key="3">
    <source>
        <dbReference type="Proteomes" id="UP001177258"/>
    </source>
</evidence>
<proteinExistence type="predicted"/>
<dbReference type="AlphaFoldDB" id="A0AA90PT70"/>
<protein>
    <submittedName>
        <fullName evidence="2">Uncharacterized protein</fullName>
    </submittedName>
</protein>
<evidence type="ECO:0000313" key="1">
    <source>
        <dbReference type="EMBL" id="MDO7253896.1"/>
    </source>
</evidence>
<dbReference type="EMBL" id="JAUPEV010000017">
    <property type="protein sequence ID" value="MDO7253896.1"/>
    <property type="molecule type" value="Genomic_DNA"/>
</dbReference>
<reference evidence="2 4" key="1">
    <citation type="submission" date="2023-07" db="EMBL/GenBank/DDBJ databases">
        <title>Unpublished Manusciprt.</title>
        <authorList>
            <person name="Aydin F."/>
            <person name="Tarhane S."/>
            <person name="Saticioglu I.B."/>
            <person name="Karakaya E."/>
            <person name="Abay S."/>
            <person name="Guran O."/>
            <person name="Bozkurt E."/>
            <person name="Uzum N."/>
            <person name="Olgun K."/>
            <person name="Jablonski D."/>
        </authorList>
    </citation>
    <scope>NUCLEOTIDE SEQUENCE</scope>
    <source>
        <strain evidence="4">faydin-H75</strain>
        <strain evidence="2">Faydin-H76</strain>
    </source>
</reference>
<dbReference type="RefSeq" id="WP_305517735.1">
    <property type="nucleotide sequence ID" value="NZ_JAUPEV010000017.1"/>
</dbReference>
<accession>A0AA90PT70</accession>
<name>A0AA90PT70_9HELI</name>
<evidence type="ECO:0000313" key="4">
    <source>
        <dbReference type="Proteomes" id="UP001240777"/>
    </source>
</evidence>